<dbReference type="Proteomes" id="UP001172102">
    <property type="component" value="Unassembled WGS sequence"/>
</dbReference>
<dbReference type="PANTHER" id="PTHR10622:SF12">
    <property type="entry name" value="HET DOMAIN-CONTAINING PROTEIN"/>
    <property type="match status" value="1"/>
</dbReference>
<dbReference type="PANTHER" id="PTHR10622">
    <property type="entry name" value="HET DOMAIN-CONTAINING PROTEIN"/>
    <property type="match status" value="1"/>
</dbReference>
<evidence type="ECO:0000259" key="1">
    <source>
        <dbReference type="Pfam" id="PF06985"/>
    </source>
</evidence>
<name>A0AA40A1W4_9PEZI</name>
<evidence type="ECO:0000313" key="3">
    <source>
        <dbReference type="EMBL" id="KAK0707801.1"/>
    </source>
</evidence>
<dbReference type="AlphaFoldDB" id="A0AA40A1W4"/>
<dbReference type="Pfam" id="PF06985">
    <property type="entry name" value="HET"/>
    <property type="match status" value="1"/>
</dbReference>
<feature type="domain" description="DUF8212" evidence="2">
    <location>
        <begin position="222"/>
        <end position="256"/>
    </location>
</feature>
<feature type="domain" description="Heterokaryon incompatibility" evidence="1">
    <location>
        <begin position="22"/>
        <end position="110"/>
    </location>
</feature>
<reference evidence="3" key="1">
    <citation type="submission" date="2023-06" db="EMBL/GenBank/DDBJ databases">
        <title>Genome-scale phylogeny and comparative genomics of the fungal order Sordariales.</title>
        <authorList>
            <consortium name="Lawrence Berkeley National Laboratory"/>
            <person name="Hensen N."/>
            <person name="Bonometti L."/>
            <person name="Westerberg I."/>
            <person name="Brannstrom I.O."/>
            <person name="Guillou S."/>
            <person name="Cros-Aarteil S."/>
            <person name="Calhoun S."/>
            <person name="Haridas S."/>
            <person name="Kuo A."/>
            <person name="Mondo S."/>
            <person name="Pangilinan J."/>
            <person name="Riley R."/>
            <person name="Labutti K."/>
            <person name="Andreopoulos B."/>
            <person name="Lipzen A."/>
            <person name="Chen C."/>
            <person name="Yanf M."/>
            <person name="Daum C."/>
            <person name="Ng V."/>
            <person name="Clum A."/>
            <person name="Steindorff A."/>
            <person name="Ohm R."/>
            <person name="Martin F."/>
            <person name="Silar P."/>
            <person name="Natvig D."/>
            <person name="Lalanne C."/>
            <person name="Gautier V."/>
            <person name="Ament-Velasquez S.L."/>
            <person name="Kruys A."/>
            <person name="Hutchinson M.I."/>
            <person name="Powell A.J."/>
            <person name="Barry K."/>
            <person name="Miller A.N."/>
            <person name="Grigoriev I.V."/>
            <person name="Debuchy R."/>
            <person name="Gladieux P."/>
            <person name="Thoren M.H."/>
            <person name="Johannesson H."/>
        </authorList>
    </citation>
    <scope>NUCLEOTIDE SEQUENCE</scope>
    <source>
        <strain evidence="3">SMH4607-1</strain>
    </source>
</reference>
<dbReference type="EMBL" id="JAUKUA010000006">
    <property type="protein sequence ID" value="KAK0707801.1"/>
    <property type="molecule type" value="Genomic_DNA"/>
</dbReference>
<proteinExistence type="predicted"/>
<keyword evidence="4" id="KW-1185">Reference proteome</keyword>
<dbReference type="Pfam" id="PF26640">
    <property type="entry name" value="DUF8212"/>
    <property type="match status" value="1"/>
</dbReference>
<organism evidence="3 4">
    <name type="scientific">Lasiosphaeris hirsuta</name>
    <dbReference type="NCBI Taxonomy" id="260670"/>
    <lineage>
        <taxon>Eukaryota</taxon>
        <taxon>Fungi</taxon>
        <taxon>Dikarya</taxon>
        <taxon>Ascomycota</taxon>
        <taxon>Pezizomycotina</taxon>
        <taxon>Sordariomycetes</taxon>
        <taxon>Sordariomycetidae</taxon>
        <taxon>Sordariales</taxon>
        <taxon>Lasiosphaeriaceae</taxon>
        <taxon>Lasiosphaeris</taxon>
    </lineage>
</organism>
<protein>
    <submittedName>
        <fullName evidence="3">Heterokaryon incompatibility protein-domain-containing protein</fullName>
    </submittedName>
</protein>
<sequence length="303" mass="34558">MRLINAQSLRLEEHFDSNAPPYAILSHTWEDGEVSFQDTALPASAKTRSKPGYKKIEETCRLACEHGLELSWVDTCCIDKSSSAELTESINSMFRWYQDASICFVYLSDLEPTVSIQDGMKRCRWFRRGWTLQELLAPRNIQFYDRDWKFRGTKDNFVDIIKATTRIPKSILQGQTSIRDYSVASKMAWAAKRKTTRIEDTAYCLMGIFGVNMALIYGEGPRAFKRLQEEIVKNSNDLTIFSWDEADRTLAHQNLFATSPAAFAGRGGTKPYDRSELNPEFAITNKGLRIESRLQTMAPPSFG</sequence>
<gene>
    <name evidence="3" type="ORF">B0H67DRAFT_603004</name>
</gene>
<evidence type="ECO:0000259" key="2">
    <source>
        <dbReference type="Pfam" id="PF26640"/>
    </source>
</evidence>
<accession>A0AA40A1W4</accession>
<evidence type="ECO:0000313" key="4">
    <source>
        <dbReference type="Proteomes" id="UP001172102"/>
    </source>
</evidence>
<dbReference type="InterPro" id="IPR010730">
    <property type="entry name" value="HET"/>
</dbReference>
<comment type="caution">
    <text evidence="3">The sequence shown here is derived from an EMBL/GenBank/DDBJ whole genome shotgun (WGS) entry which is preliminary data.</text>
</comment>
<dbReference type="InterPro" id="IPR058525">
    <property type="entry name" value="DUF8212"/>
</dbReference>